<accession>A0A6C0AVS9</accession>
<feature type="region of interest" description="Disordered" evidence="1">
    <location>
        <begin position="1254"/>
        <end position="1388"/>
    </location>
</feature>
<feature type="compositionally biased region" description="Pro residues" evidence="1">
    <location>
        <begin position="1256"/>
        <end position="1269"/>
    </location>
</feature>
<feature type="compositionally biased region" description="Pro residues" evidence="1">
    <location>
        <begin position="684"/>
        <end position="700"/>
    </location>
</feature>
<proteinExistence type="predicted"/>
<feature type="compositionally biased region" description="Basic and acidic residues" evidence="1">
    <location>
        <begin position="1337"/>
        <end position="1347"/>
    </location>
</feature>
<dbReference type="InterPro" id="IPR013761">
    <property type="entry name" value="SAM/pointed_sf"/>
</dbReference>
<organism evidence="2">
    <name type="scientific">viral metagenome</name>
    <dbReference type="NCBI Taxonomy" id="1070528"/>
    <lineage>
        <taxon>unclassified sequences</taxon>
        <taxon>metagenomes</taxon>
        <taxon>organismal metagenomes</taxon>
    </lineage>
</organism>
<reference evidence="2" key="1">
    <citation type="journal article" date="2020" name="Nature">
        <title>Giant virus diversity and host interactions through global metagenomics.</title>
        <authorList>
            <person name="Schulz F."/>
            <person name="Roux S."/>
            <person name="Paez-Espino D."/>
            <person name="Jungbluth S."/>
            <person name="Walsh D.A."/>
            <person name="Denef V.J."/>
            <person name="McMahon K.D."/>
            <person name="Konstantinidis K.T."/>
            <person name="Eloe-Fadrosh E.A."/>
            <person name="Kyrpides N.C."/>
            <person name="Woyke T."/>
        </authorList>
    </citation>
    <scope>NUCLEOTIDE SEQUENCE</scope>
    <source>
        <strain evidence="2">GVMAG-S-ERX555961-36</strain>
    </source>
</reference>
<sequence>MNRNIISTKKENNINKKIKILRKILNSNKRFRKRGGVCASGGAESESENPIPKTKGLVFDWKDNSLHYQKPPLPRVNIKNKVLERGNIIKGNYYIYSDTYKKILKLVKAIDSYSICEIIINIIDKNNINISESENIIQDFSLRKLFYLENNISYIEKRIKFAMNHDADEKNRVIHERKYAKIVSIPHYLQNETTINGVPSPDLKIPYQFGIRYYGKKNKDGSRVGFEPSWMNMPVDVSIFDRNLRERVYYIEKTNLKKDIKNKTKKEKREIRKSISKLRDQDNINKNYNSTDTDDIDFDKGWHGRDRANERLITSNDIQSALKYGYIKRDPKKKDGSYGKYMKKGSPKLELGYIDAPDEWLYWAIVGDDDKTITNVRYNSEYKGIKHPTKISIGEYFPYDAPPKLLDKKYNKDSSGEYIITPLDDELSVNTELSIPYSVLSNRASSPSLSSPVSSRTSSPYPSLGSPIKKGISYSDATKLESSIEESNMEYGLEERKNEDSYESDLAATLEASKITSGDEELDKLLENLNLTHLAQILKESGINSDNLLNIDIDTLKALGIKNEDAERLVMWADMDHADRDKSHVDALDNTFDKKNPSNLQTLQQRQPIDPSLQRALDAATMQNAQLSRANRSGFRVLAPPPPTHVSWVNQYGLHQYPPHIFYPMYPPPILTPITPIPHTLPTNTPPTNTPPTDTPPTDTPPTNTRNARRKKYWTKYTGPPEPRGGSLINGGGAASSIPVDASPSVRQAPVSESRGPSDWNEVIKDINARAERLGVDYERASNVAQLRWPESNRGGPRGCKNTEDPVTFEKFERSDFEELNLRKLPSGYCYKVDTLLQLDKWEDPLTRDKLPEKWDVIDEPSPQIEESVPQIEESPPVRTARRRRHRNAFMHAGADNEQRTLRDITNRTHNLELVPQTPKRRTSYWSSIGVESPKIKSSFVGADVIGGLGYLDKTPIFDFVKETLDEGEIPVILFFEDLGSKQNMDMHGRSMSKIFLFSRLNIQKQFQGGIVYPCYQANGENKVCEPGKRIPNTIDSICPNDKYAPLPHHIKPGDDNVNNWIAYFSFGNLIAKRILVDFEKFRRLLLEAKTTPISIAVRKPCGFIFDVKRVEQTGTFYEIIFENTFEPKCFEEGDFVTFKNDSRNSSSITEYLENNKFEVTEVYDKKIKILAPTISNERTIDFKGKCINLSKYVSRSVPAIAKLPWNSLETGALHCNMLRDGAIDREIIWDIDTIECEFTEEEEDELLEKYEIFNKPPPIPSPPPPTFSPPSSSSTNATQSSSRSNFATIDDNDETLYGSPLHMPIPRRLYDAFGTPEHLRPRPPNSVLEARPPSRPGRDYRISEDNEGKEEDDDGDEPPPPPSLSRGGRGTRKIRRKKYKGRTYKKM</sequence>
<evidence type="ECO:0000256" key="1">
    <source>
        <dbReference type="SAM" id="MobiDB-lite"/>
    </source>
</evidence>
<feature type="compositionally biased region" description="Basic residues" evidence="1">
    <location>
        <begin position="1370"/>
        <end position="1388"/>
    </location>
</feature>
<dbReference type="EMBL" id="MN738762">
    <property type="protein sequence ID" value="QHS83676.1"/>
    <property type="molecule type" value="Genomic_DNA"/>
</dbReference>
<feature type="compositionally biased region" description="Low complexity" evidence="1">
    <location>
        <begin position="1270"/>
        <end position="1285"/>
    </location>
</feature>
<evidence type="ECO:0000313" key="2">
    <source>
        <dbReference type="EMBL" id="QHS83676.1"/>
    </source>
</evidence>
<feature type="compositionally biased region" description="Acidic residues" evidence="1">
    <location>
        <begin position="1348"/>
        <end position="1358"/>
    </location>
</feature>
<feature type="region of interest" description="Disordered" evidence="1">
    <location>
        <begin position="442"/>
        <end position="464"/>
    </location>
</feature>
<name>A0A6C0AVS9_9ZZZZ</name>
<dbReference type="Gene3D" id="1.10.150.50">
    <property type="entry name" value="Transcription Factor, Ets-1"/>
    <property type="match status" value="1"/>
</dbReference>
<feature type="region of interest" description="Disordered" evidence="1">
    <location>
        <begin position="677"/>
        <end position="757"/>
    </location>
</feature>
<protein>
    <submittedName>
        <fullName evidence="2">Uncharacterized protein</fullName>
    </submittedName>
</protein>